<keyword evidence="6" id="KW-0479">Metal-binding</keyword>
<feature type="region of interest" description="Disordered" evidence="15">
    <location>
        <begin position="261"/>
        <end position="296"/>
    </location>
</feature>
<dbReference type="PROSITE" id="PS50835">
    <property type="entry name" value="IG_LIKE"/>
    <property type="match status" value="2"/>
</dbReference>
<keyword evidence="10" id="KW-0460">Magnesium</keyword>
<evidence type="ECO:0000256" key="5">
    <source>
        <dbReference type="ARBA" id="ARBA00022679"/>
    </source>
</evidence>
<evidence type="ECO:0000256" key="10">
    <source>
        <dbReference type="ARBA" id="ARBA00022842"/>
    </source>
</evidence>
<keyword evidence="4" id="KW-0597">Phosphoprotein</keyword>
<evidence type="ECO:0000256" key="15">
    <source>
        <dbReference type="SAM" id="MobiDB-lite"/>
    </source>
</evidence>
<dbReference type="GO" id="GO:0004674">
    <property type="term" value="F:protein serine/threonine kinase activity"/>
    <property type="evidence" value="ECO:0007669"/>
    <property type="project" value="UniProtKB-KW"/>
</dbReference>
<keyword evidence="11" id="KW-0112">Calmodulin-binding</keyword>
<dbReference type="EC" id="2.7.11.1" evidence="2"/>
<evidence type="ECO:0000256" key="11">
    <source>
        <dbReference type="ARBA" id="ARBA00022860"/>
    </source>
</evidence>
<evidence type="ECO:0000256" key="3">
    <source>
        <dbReference type="ARBA" id="ARBA00022527"/>
    </source>
</evidence>
<keyword evidence="8" id="KW-0418">Kinase</keyword>
<dbReference type="FunFam" id="2.60.40.10:FF:000051">
    <property type="entry name" value="Uncharacterized protein, isoform J"/>
    <property type="match status" value="1"/>
</dbReference>
<dbReference type="EMBL" id="JASPKZ010002687">
    <property type="protein sequence ID" value="KAJ9595176.1"/>
    <property type="molecule type" value="Genomic_DNA"/>
</dbReference>
<accession>A0AAD8A9U9</accession>
<dbReference type="InterPro" id="IPR003598">
    <property type="entry name" value="Ig_sub2"/>
</dbReference>
<evidence type="ECO:0000256" key="7">
    <source>
        <dbReference type="ARBA" id="ARBA00022737"/>
    </source>
</evidence>
<dbReference type="GO" id="GO:0046872">
    <property type="term" value="F:metal ion binding"/>
    <property type="evidence" value="ECO:0007669"/>
    <property type="project" value="UniProtKB-KW"/>
</dbReference>
<evidence type="ECO:0000256" key="4">
    <source>
        <dbReference type="ARBA" id="ARBA00022553"/>
    </source>
</evidence>
<comment type="catalytic activity">
    <reaction evidence="14">
        <text>L-seryl-[protein] + ATP = O-phospho-L-seryl-[protein] + ADP + H(+)</text>
        <dbReference type="Rhea" id="RHEA:17989"/>
        <dbReference type="Rhea" id="RHEA-COMP:9863"/>
        <dbReference type="Rhea" id="RHEA-COMP:11604"/>
        <dbReference type="ChEBI" id="CHEBI:15378"/>
        <dbReference type="ChEBI" id="CHEBI:29999"/>
        <dbReference type="ChEBI" id="CHEBI:30616"/>
        <dbReference type="ChEBI" id="CHEBI:83421"/>
        <dbReference type="ChEBI" id="CHEBI:456216"/>
        <dbReference type="EC" id="2.7.11.1"/>
    </reaction>
</comment>
<dbReference type="FunFam" id="2.60.40.10:FF:000127">
    <property type="entry name" value="titin isoform X1"/>
    <property type="match status" value="3"/>
</dbReference>
<dbReference type="Gene3D" id="2.60.40.10">
    <property type="entry name" value="Immunoglobulins"/>
    <property type="match status" value="12"/>
</dbReference>
<dbReference type="Pfam" id="PF00041">
    <property type="entry name" value="fn3"/>
    <property type="match status" value="6"/>
</dbReference>
<dbReference type="PROSITE" id="PS50853">
    <property type="entry name" value="FN3"/>
    <property type="match status" value="8"/>
</dbReference>
<feature type="domain" description="Fibronectin type-III" evidence="17">
    <location>
        <begin position="649"/>
        <end position="744"/>
    </location>
</feature>
<comment type="cofactor">
    <cofactor evidence="1">
        <name>Mg(2+)</name>
        <dbReference type="ChEBI" id="CHEBI:18420"/>
    </cofactor>
</comment>
<dbReference type="InterPro" id="IPR036116">
    <property type="entry name" value="FN3_sf"/>
</dbReference>
<feature type="domain" description="Fibronectin type-III" evidence="17">
    <location>
        <begin position="267"/>
        <end position="362"/>
    </location>
</feature>
<dbReference type="GO" id="GO:0031430">
    <property type="term" value="C:M band"/>
    <property type="evidence" value="ECO:0007669"/>
    <property type="project" value="TreeGrafter"/>
</dbReference>
<organism evidence="18 19">
    <name type="scientific">Diploptera punctata</name>
    <name type="common">Pacific beetle cockroach</name>
    <dbReference type="NCBI Taxonomy" id="6984"/>
    <lineage>
        <taxon>Eukaryota</taxon>
        <taxon>Metazoa</taxon>
        <taxon>Ecdysozoa</taxon>
        <taxon>Arthropoda</taxon>
        <taxon>Hexapoda</taxon>
        <taxon>Insecta</taxon>
        <taxon>Pterygota</taxon>
        <taxon>Neoptera</taxon>
        <taxon>Polyneoptera</taxon>
        <taxon>Dictyoptera</taxon>
        <taxon>Blattodea</taxon>
        <taxon>Blaberoidea</taxon>
        <taxon>Blaberidae</taxon>
        <taxon>Diplopterinae</taxon>
        <taxon>Diploptera</taxon>
    </lineage>
</organism>
<feature type="compositionally biased region" description="Basic and acidic residues" evidence="15">
    <location>
        <begin position="261"/>
        <end position="278"/>
    </location>
</feature>
<dbReference type="InterPro" id="IPR007110">
    <property type="entry name" value="Ig-like_dom"/>
</dbReference>
<feature type="domain" description="Ig-like" evidence="16">
    <location>
        <begin position="2"/>
        <end position="93"/>
    </location>
</feature>
<evidence type="ECO:0000259" key="17">
    <source>
        <dbReference type="PROSITE" id="PS50853"/>
    </source>
</evidence>
<evidence type="ECO:0000256" key="8">
    <source>
        <dbReference type="ARBA" id="ARBA00022777"/>
    </source>
</evidence>
<dbReference type="SUPFAM" id="SSF48726">
    <property type="entry name" value="Immunoglobulin"/>
    <property type="match status" value="4"/>
</dbReference>
<evidence type="ECO:0000313" key="18">
    <source>
        <dbReference type="EMBL" id="KAJ9595176.1"/>
    </source>
</evidence>
<gene>
    <name evidence="18" type="ORF">L9F63_013534</name>
</gene>
<dbReference type="CDD" id="cd00063">
    <property type="entry name" value="FN3"/>
    <property type="match status" value="8"/>
</dbReference>
<dbReference type="FunFam" id="2.60.40.10:FF:000107">
    <property type="entry name" value="Myosin, light chain kinase a"/>
    <property type="match status" value="1"/>
</dbReference>
<evidence type="ECO:0000256" key="12">
    <source>
        <dbReference type="ARBA" id="ARBA00023319"/>
    </source>
</evidence>
<dbReference type="InterPro" id="IPR050964">
    <property type="entry name" value="Striated_Muscle_Regulatory"/>
</dbReference>
<evidence type="ECO:0000313" key="19">
    <source>
        <dbReference type="Proteomes" id="UP001233999"/>
    </source>
</evidence>
<dbReference type="PRINTS" id="PR00014">
    <property type="entry name" value="FNTYPEIII"/>
</dbReference>
<feature type="domain" description="Fibronectin type-III" evidence="17">
    <location>
        <begin position="851"/>
        <end position="946"/>
    </location>
</feature>
<dbReference type="SUPFAM" id="SSF49265">
    <property type="entry name" value="Fibronectin type III"/>
    <property type="match status" value="5"/>
</dbReference>
<feature type="non-terminal residue" evidence="18">
    <location>
        <position position="1"/>
    </location>
</feature>
<dbReference type="SMART" id="SM00408">
    <property type="entry name" value="IGc2"/>
    <property type="match status" value="3"/>
</dbReference>
<feature type="domain" description="Fibronectin type-III" evidence="17">
    <location>
        <begin position="73"/>
        <end position="161"/>
    </location>
</feature>
<feature type="domain" description="Fibronectin type-III" evidence="17">
    <location>
        <begin position="548"/>
        <end position="643"/>
    </location>
</feature>
<dbReference type="GO" id="GO:0005516">
    <property type="term" value="F:calmodulin binding"/>
    <property type="evidence" value="ECO:0007669"/>
    <property type="project" value="UniProtKB-KW"/>
</dbReference>
<evidence type="ECO:0000256" key="13">
    <source>
        <dbReference type="ARBA" id="ARBA00047899"/>
    </source>
</evidence>
<dbReference type="InterPro" id="IPR003599">
    <property type="entry name" value="Ig_sub"/>
</dbReference>
<evidence type="ECO:0000256" key="1">
    <source>
        <dbReference type="ARBA" id="ARBA00001946"/>
    </source>
</evidence>
<dbReference type="InterPro" id="IPR013098">
    <property type="entry name" value="Ig_I-set"/>
</dbReference>
<evidence type="ECO:0000256" key="2">
    <source>
        <dbReference type="ARBA" id="ARBA00012513"/>
    </source>
</evidence>
<comment type="caution">
    <text evidence="18">The sequence shown here is derived from an EMBL/GenBank/DDBJ whole genome shotgun (WGS) entry which is preliminary data.</text>
</comment>
<dbReference type="FunFam" id="2.60.40.10:FF:000034">
    <property type="entry name" value="Titin isoform A"/>
    <property type="match status" value="1"/>
</dbReference>
<feature type="domain" description="Fibronectin type-III" evidence="17">
    <location>
        <begin position="441"/>
        <end position="542"/>
    </location>
</feature>
<dbReference type="AlphaFoldDB" id="A0AAD8A9U9"/>
<evidence type="ECO:0000256" key="9">
    <source>
        <dbReference type="ARBA" id="ARBA00022837"/>
    </source>
</evidence>
<dbReference type="CDD" id="cd05748">
    <property type="entry name" value="Ig_Titin_like"/>
    <property type="match status" value="2"/>
</dbReference>
<evidence type="ECO:0000259" key="16">
    <source>
        <dbReference type="PROSITE" id="PS50835"/>
    </source>
</evidence>
<dbReference type="PANTHER" id="PTHR13817">
    <property type="entry name" value="TITIN"/>
    <property type="match status" value="1"/>
</dbReference>
<dbReference type="SMART" id="SM00409">
    <property type="entry name" value="IG"/>
    <property type="match status" value="4"/>
</dbReference>
<reference evidence="18" key="1">
    <citation type="journal article" date="2023" name="IScience">
        <title>Live-bearing cockroach genome reveals convergent evolutionary mechanisms linked to viviparity in insects and beyond.</title>
        <authorList>
            <person name="Fouks B."/>
            <person name="Harrison M.C."/>
            <person name="Mikhailova A.A."/>
            <person name="Marchal E."/>
            <person name="English S."/>
            <person name="Carruthers M."/>
            <person name="Jennings E.C."/>
            <person name="Chiamaka E.L."/>
            <person name="Frigard R.A."/>
            <person name="Pippel M."/>
            <person name="Attardo G.M."/>
            <person name="Benoit J.B."/>
            <person name="Bornberg-Bauer E."/>
            <person name="Tobe S.S."/>
        </authorList>
    </citation>
    <scope>NUCLEOTIDE SEQUENCE</scope>
    <source>
        <strain evidence="18">Stay&amp;Tobe</strain>
    </source>
</reference>
<keyword evidence="9" id="KW-0106">Calcium</keyword>
<dbReference type="FunFam" id="2.60.40.10:FF:000003">
    <property type="entry name" value="Titin isoform E"/>
    <property type="match status" value="1"/>
</dbReference>
<sequence>KPKLYLDGLIGKKIKVRAGEPINIQIPLSGAPIPVVEWTKNSIKLPESNRVSNTLYTDNTSLRVDSSTRQDSGKYTITAKNDHGKDSADIEVVVVDKPGYVVEMAEYGSDNWKTCPGYCPKTNFTVKGLHEGKRYVFRVRAENIYGLSEPLEGKPMVAKSPFDPPDAPGTPNITGYSPNTCSLEWTPPASTGGKPITGYYIEKRERGGEWIKVNNYPTPNTSFTVQDLREGSRYEFRVIAVNEAGPGKPSKPTEPITAEAQRLKPDAPEPPKPDRITRDSVTLSWRPPRNDGGSKIKGYIIQKKGKGDKDWSDVNSTPVPVNVFKVPNLKEGDEYQFRVIAVNDVGPSDPSRPSNNILIEEQPNKPCMDLGGVRDITVRAGEDFSIHVPYVAFPKPTLTWFNNDILLDDSDSRIHQQLADDYASIVVKNSKRSDTGQYRLQLKNPSGFDTATINVKVLDRPCPPENLRADEFAGADITNYVVEKKEPRSNAWQKVSSYVTTPFCRIRNLVIGREYEFRVSAENQYGTSDPALTSDPVKARHPFDPPGPPGVPRGIETTEDSITISWTKPRHDGGSPITGYVIEKKMIGEDKWTKATHVHVVELSYKVPNLIENHEYEFRVAAINAAGQGPWSSSSDAIVCRPPPYKPLPPQGPLDVSDITPETCSLSWRPPLDDGGSPITNYVVEKIDPFTGLWVKVSSFVRSCHYDVIGLEPNKKYSFRVRAENQYGVSDPLETDQPITAKFAFTVPDPPGQPRIGDWDSSNVTLTWDRPRSDGGSRIQGYKIEYRDVSESQWRVANDYLVKDTTYIIHSLLSGSEYEFRVRAKNAAGWSKPSPPSSKFKLKGKFTVPSPPGTPTVIKVGRSYVDLKWEPPASDGGSRITGYIIEKREVGVASWIKCNEYNVLDCSYTVLNLVEQANYEFRIFAVNAAGKSEPSSCTTPIKICEVIGGEKPEFVRPLNNQCIPLGLPMVLECEATGNPTPTARWLKNGREITLGGRFFTESKKGVFKLNISEVWGADDGDYTCEATNALGYVTTTARIKIGAPPKIDRMPGDLYLPEGDNTKIKIYYSGDQPMEVTLSKDGKKIEETTHIKYTVFDEYLIIFIKDITKNDAGTYTLTVKNDSGSVSASFTVYITGLPGPPIGPLEVSDITKHTCNLHGNHLSTMVAFALLTMLWKGEM</sequence>
<keyword evidence="3" id="KW-0723">Serine/threonine-protein kinase</keyword>
<keyword evidence="5" id="KW-0808">Transferase</keyword>
<proteinExistence type="predicted"/>
<dbReference type="SMART" id="SM00060">
    <property type="entry name" value="FN3"/>
    <property type="match status" value="8"/>
</dbReference>
<protein>
    <recommendedName>
        <fullName evidence="2">non-specific serine/threonine protein kinase</fullName>
        <ecNumber evidence="2">2.7.11.1</ecNumber>
    </recommendedName>
</protein>
<dbReference type="GO" id="GO:0045214">
    <property type="term" value="P:sarcomere organization"/>
    <property type="evidence" value="ECO:0007669"/>
    <property type="project" value="TreeGrafter"/>
</dbReference>
<dbReference type="InterPro" id="IPR003961">
    <property type="entry name" value="FN3_dom"/>
</dbReference>
<dbReference type="FunFam" id="2.60.40.10:FF:000504">
    <property type="entry name" value="Bent, isoform J"/>
    <property type="match status" value="1"/>
</dbReference>
<keyword evidence="19" id="KW-1185">Reference proteome</keyword>
<dbReference type="InterPro" id="IPR036179">
    <property type="entry name" value="Ig-like_dom_sf"/>
</dbReference>
<comment type="catalytic activity">
    <reaction evidence="13">
        <text>L-threonyl-[protein] + ATP = O-phospho-L-threonyl-[protein] + ADP + H(+)</text>
        <dbReference type="Rhea" id="RHEA:46608"/>
        <dbReference type="Rhea" id="RHEA-COMP:11060"/>
        <dbReference type="Rhea" id="RHEA-COMP:11605"/>
        <dbReference type="ChEBI" id="CHEBI:15378"/>
        <dbReference type="ChEBI" id="CHEBI:30013"/>
        <dbReference type="ChEBI" id="CHEBI:30616"/>
        <dbReference type="ChEBI" id="CHEBI:61977"/>
        <dbReference type="ChEBI" id="CHEBI:456216"/>
        <dbReference type="EC" id="2.7.11.1"/>
    </reaction>
</comment>
<dbReference type="FunFam" id="2.60.40.10:FF:000031">
    <property type="entry name" value="Myosin-binding protein C, slow type"/>
    <property type="match status" value="2"/>
</dbReference>
<dbReference type="InterPro" id="IPR013783">
    <property type="entry name" value="Ig-like_fold"/>
</dbReference>
<reference evidence="18" key="2">
    <citation type="submission" date="2023-05" db="EMBL/GenBank/DDBJ databases">
        <authorList>
            <person name="Fouks B."/>
        </authorList>
    </citation>
    <scope>NUCLEOTIDE SEQUENCE</scope>
    <source>
        <strain evidence="18">Stay&amp;Tobe</strain>
        <tissue evidence="18">Testes</tissue>
    </source>
</reference>
<dbReference type="PANTHER" id="PTHR13817:SF151">
    <property type="entry name" value="TITIN"/>
    <property type="match status" value="1"/>
</dbReference>
<dbReference type="Proteomes" id="UP001233999">
    <property type="component" value="Unassembled WGS sequence"/>
</dbReference>
<keyword evidence="12" id="KW-0393">Immunoglobulin domain</keyword>
<evidence type="ECO:0000256" key="14">
    <source>
        <dbReference type="ARBA" id="ARBA00048679"/>
    </source>
</evidence>
<keyword evidence="7" id="KW-0677">Repeat</keyword>
<feature type="domain" description="Fibronectin type-III" evidence="17">
    <location>
        <begin position="167"/>
        <end position="260"/>
    </location>
</feature>
<feature type="region of interest" description="Disordered" evidence="15">
    <location>
        <begin position="525"/>
        <end position="553"/>
    </location>
</feature>
<name>A0AAD8A9U9_DIPPU</name>
<dbReference type="Pfam" id="PF07679">
    <property type="entry name" value="I-set"/>
    <property type="match status" value="4"/>
</dbReference>
<feature type="domain" description="Fibronectin type-III" evidence="17">
    <location>
        <begin position="750"/>
        <end position="845"/>
    </location>
</feature>
<feature type="domain" description="Ig-like" evidence="16">
    <location>
        <begin position="952"/>
        <end position="1040"/>
    </location>
</feature>
<evidence type="ECO:0000256" key="6">
    <source>
        <dbReference type="ARBA" id="ARBA00022723"/>
    </source>
</evidence>